<evidence type="ECO:0000313" key="1">
    <source>
        <dbReference type="EMBL" id="KAK2578328.1"/>
    </source>
</evidence>
<name>A0AAD9VKV3_9HYME</name>
<accession>A0AAD9VKV3</accession>
<gene>
    <name evidence="1" type="ORF">KPH14_012629</name>
</gene>
<evidence type="ECO:0008006" key="3">
    <source>
        <dbReference type="Google" id="ProtNLM"/>
    </source>
</evidence>
<dbReference type="Proteomes" id="UP001258017">
    <property type="component" value="Unassembled WGS sequence"/>
</dbReference>
<evidence type="ECO:0000313" key="2">
    <source>
        <dbReference type="Proteomes" id="UP001258017"/>
    </source>
</evidence>
<reference evidence="1" key="2">
    <citation type="journal article" date="2023" name="Commun. Biol.">
        <title>Intrasexual cuticular hydrocarbon dimorphism in a wasp sheds light on hydrocarbon biosynthesis genes in Hymenoptera.</title>
        <authorList>
            <person name="Moris V.C."/>
            <person name="Podsiadlowski L."/>
            <person name="Martin S."/>
            <person name="Oeyen J.P."/>
            <person name="Donath A."/>
            <person name="Petersen M."/>
            <person name="Wilbrandt J."/>
            <person name="Misof B."/>
            <person name="Liedtke D."/>
            <person name="Thamm M."/>
            <person name="Scheiner R."/>
            <person name="Schmitt T."/>
            <person name="Niehuis O."/>
        </authorList>
    </citation>
    <scope>NUCLEOTIDE SEQUENCE</scope>
    <source>
        <strain evidence="1">GBR_01_08_01A</strain>
    </source>
</reference>
<keyword evidence="2" id="KW-1185">Reference proteome</keyword>
<dbReference type="InterPro" id="IPR005312">
    <property type="entry name" value="DUF1759"/>
</dbReference>
<dbReference type="Pfam" id="PF03564">
    <property type="entry name" value="DUF1759"/>
    <property type="match status" value="1"/>
</dbReference>
<comment type="caution">
    <text evidence="1">The sequence shown here is derived from an EMBL/GenBank/DDBJ whole genome shotgun (WGS) entry which is preliminary data.</text>
</comment>
<reference evidence="1" key="1">
    <citation type="submission" date="2021-08" db="EMBL/GenBank/DDBJ databases">
        <authorList>
            <person name="Misof B."/>
            <person name="Oliver O."/>
            <person name="Podsiadlowski L."/>
            <person name="Donath A."/>
            <person name="Peters R."/>
            <person name="Mayer C."/>
            <person name="Rust J."/>
            <person name="Gunkel S."/>
            <person name="Lesny P."/>
            <person name="Martin S."/>
            <person name="Oeyen J.P."/>
            <person name="Petersen M."/>
            <person name="Panagiotis P."/>
            <person name="Wilbrandt J."/>
            <person name="Tanja T."/>
        </authorList>
    </citation>
    <scope>NUCLEOTIDE SEQUENCE</scope>
    <source>
        <strain evidence="1">GBR_01_08_01A</strain>
        <tissue evidence="1">Thorax + abdomen</tissue>
    </source>
</reference>
<dbReference type="PANTHER" id="PTHR47331">
    <property type="entry name" value="PHD-TYPE DOMAIN-CONTAINING PROTEIN"/>
    <property type="match status" value="1"/>
</dbReference>
<dbReference type="EMBL" id="JAIFRP010000423">
    <property type="protein sequence ID" value="KAK2578328.1"/>
    <property type="molecule type" value="Genomic_DNA"/>
</dbReference>
<proteinExistence type="predicted"/>
<sequence>MAELRQLKLRRTNIKGQMTRMNNSLDGEIAASEAQIDNIRLAAVPAGAGEEALITEIQRDSDAERTVFEGSYYAVAAKANRKINAEAQQQIQAQPQNANNRVSNDRSLEIKLPVLKLPEFEGEYEEWLLFKDAFTTMIHQREGLTPIQKFQYLRSALRGEALIVIGGLETSAENYENAWELLTNAYENTKLLINTHLNHLLDFPIITKDKPASLKQLVVHIRTHLKALKTLKLPVDKWDELLIHLVKNKMDYNTKNDWEEETNRDKARRKTLEEFLTFLSERCRTFEMIDKGKNRQDISKPPVVKKQERRVVAVASASARECISCSEGHGVYQCPKFLKLPISERINEIKSKKLCLNCFGKGHYATA</sequence>
<dbReference type="AlphaFoldDB" id="A0AAD9VKV3"/>
<protein>
    <recommendedName>
        <fullName evidence="3">Gag-pol polyprotein</fullName>
    </recommendedName>
</protein>
<organism evidence="1 2">
    <name type="scientific">Odynerus spinipes</name>
    <dbReference type="NCBI Taxonomy" id="1348599"/>
    <lineage>
        <taxon>Eukaryota</taxon>
        <taxon>Metazoa</taxon>
        <taxon>Ecdysozoa</taxon>
        <taxon>Arthropoda</taxon>
        <taxon>Hexapoda</taxon>
        <taxon>Insecta</taxon>
        <taxon>Pterygota</taxon>
        <taxon>Neoptera</taxon>
        <taxon>Endopterygota</taxon>
        <taxon>Hymenoptera</taxon>
        <taxon>Apocrita</taxon>
        <taxon>Aculeata</taxon>
        <taxon>Vespoidea</taxon>
        <taxon>Vespidae</taxon>
        <taxon>Eumeninae</taxon>
        <taxon>Odynerus</taxon>
    </lineage>
</organism>